<protein>
    <submittedName>
        <fullName evidence="1">9900_t:CDS:1</fullName>
    </submittedName>
</protein>
<feature type="non-terminal residue" evidence="1">
    <location>
        <position position="1"/>
    </location>
</feature>
<accession>A0A9N9IWZ3</accession>
<proteinExistence type="predicted"/>
<evidence type="ECO:0000313" key="2">
    <source>
        <dbReference type="Proteomes" id="UP000789396"/>
    </source>
</evidence>
<name>A0A9N9IWZ3_9GLOM</name>
<dbReference type="OrthoDB" id="2424089at2759"/>
<keyword evidence="2" id="KW-1185">Reference proteome</keyword>
<dbReference type="Proteomes" id="UP000789396">
    <property type="component" value="Unassembled WGS sequence"/>
</dbReference>
<organism evidence="1 2">
    <name type="scientific">Racocetra fulgida</name>
    <dbReference type="NCBI Taxonomy" id="60492"/>
    <lineage>
        <taxon>Eukaryota</taxon>
        <taxon>Fungi</taxon>
        <taxon>Fungi incertae sedis</taxon>
        <taxon>Mucoromycota</taxon>
        <taxon>Glomeromycotina</taxon>
        <taxon>Glomeromycetes</taxon>
        <taxon>Diversisporales</taxon>
        <taxon>Gigasporaceae</taxon>
        <taxon>Racocetra</taxon>
    </lineage>
</organism>
<evidence type="ECO:0000313" key="1">
    <source>
        <dbReference type="EMBL" id="CAG8754069.1"/>
    </source>
</evidence>
<reference evidence="1" key="1">
    <citation type="submission" date="2021-06" db="EMBL/GenBank/DDBJ databases">
        <authorList>
            <person name="Kallberg Y."/>
            <person name="Tangrot J."/>
            <person name="Rosling A."/>
        </authorList>
    </citation>
    <scope>NUCLEOTIDE SEQUENCE</scope>
    <source>
        <strain evidence="1">IN212</strain>
    </source>
</reference>
<gene>
    <name evidence="1" type="ORF">RFULGI_LOCUS13816</name>
</gene>
<comment type="caution">
    <text evidence="1">The sequence shown here is derived from an EMBL/GenBank/DDBJ whole genome shotgun (WGS) entry which is preliminary data.</text>
</comment>
<feature type="non-terminal residue" evidence="1">
    <location>
        <position position="230"/>
    </location>
</feature>
<dbReference type="AlphaFoldDB" id="A0A9N9IWZ3"/>
<dbReference type="EMBL" id="CAJVPZ010037676">
    <property type="protein sequence ID" value="CAG8754069.1"/>
    <property type="molecule type" value="Genomic_DNA"/>
</dbReference>
<sequence>NSDIKILIECFRQDLKDCYKSLATKIRETNAYEVVLLDEYLPQNKYERYNFIQNLQLDSTIMLYRYYHSNYLGTLNFIWCIPLDPNERSDNLQAKIIIEIQEKLPHYFTRTKFDIFWDEVSAYFEEVQARQLRKSHPDAHYCRAIFKYFRHFAVKFKEHTALIFADDKHKVPIGEDVATSTGVRNKSVAIPISAILNASDHDFTKLSLTPSVMLLATIPEEPTDSFYNGQ</sequence>